<feature type="signal peptide" evidence="5">
    <location>
        <begin position="1"/>
        <end position="21"/>
    </location>
</feature>
<evidence type="ECO:0000313" key="8">
    <source>
        <dbReference type="Proteomes" id="UP000317557"/>
    </source>
</evidence>
<protein>
    <submittedName>
        <fullName evidence="7">Glycine betaine/proline transport system substrate-binding protein</fullName>
    </submittedName>
</protein>
<dbReference type="PANTHER" id="PTHR47737">
    <property type="entry name" value="GLYCINE BETAINE/PROLINE BETAINE TRANSPORT SYSTEM PERMEASE PROTEIN PROW"/>
    <property type="match status" value="1"/>
</dbReference>
<evidence type="ECO:0000256" key="3">
    <source>
        <dbReference type="ARBA" id="ARBA00022475"/>
    </source>
</evidence>
<evidence type="ECO:0000256" key="1">
    <source>
        <dbReference type="ARBA" id="ARBA00004236"/>
    </source>
</evidence>
<evidence type="ECO:0000256" key="4">
    <source>
        <dbReference type="ARBA" id="ARBA00023136"/>
    </source>
</evidence>
<keyword evidence="2" id="KW-0813">Transport</keyword>
<reference evidence="7 8" key="1">
    <citation type="submission" date="2017-05" db="EMBL/GenBank/DDBJ databases">
        <authorList>
            <person name="Varghese N."/>
            <person name="Submissions S."/>
        </authorList>
    </citation>
    <scope>NUCLEOTIDE SEQUENCE [LARGE SCALE GENOMIC DNA]</scope>
    <source>
        <strain evidence="7 8">DSM 21985</strain>
    </source>
</reference>
<evidence type="ECO:0000313" key="7">
    <source>
        <dbReference type="EMBL" id="SMO46163.1"/>
    </source>
</evidence>
<accession>A0A521BGE8</accession>
<dbReference type="GO" id="GO:0031460">
    <property type="term" value="P:glycine betaine transport"/>
    <property type="evidence" value="ECO:0007669"/>
    <property type="project" value="TreeGrafter"/>
</dbReference>
<keyword evidence="8" id="KW-1185">Reference proteome</keyword>
<dbReference type="GO" id="GO:0015226">
    <property type="term" value="F:carnitine transmembrane transporter activity"/>
    <property type="evidence" value="ECO:0007669"/>
    <property type="project" value="TreeGrafter"/>
</dbReference>
<dbReference type="InterPro" id="IPR007210">
    <property type="entry name" value="ABC_Gly_betaine_transp_sub-bd"/>
</dbReference>
<feature type="chain" id="PRO_5021859618" evidence="5">
    <location>
        <begin position="22"/>
        <end position="289"/>
    </location>
</feature>
<dbReference type="SUPFAM" id="SSF53850">
    <property type="entry name" value="Periplasmic binding protein-like II"/>
    <property type="match status" value="1"/>
</dbReference>
<keyword evidence="3" id="KW-1003">Cell membrane</keyword>
<comment type="subcellular location">
    <subcellularLocation>
        <location evidence="1">Cell membrane</location>
    </subcellularLocation>
</comment>
<dbReference type="Pfam" id="PF04069">
    <property type="entry name" value="OpuAC"/>
    <property type="match status" value="1"/>
</dbReference>
<dbReference type="Proteomes" id="UP000317557">
    <property type="component" value="Unassembled WGS sequence"/>
</dbReference>
<dbReference type="GO" id="GO:0005275">
    <property type="term" value="F:amine transmembrane transporter activity"/>
    <property type="evidence" value="ECO:0007669"/>
    <property type="project" value="TreeGrafter"/>
</dbReference>
<dbReference type="Gene3D" id="3.10.105.10">
    <property type="entry name" value="Dipeptide-binding Protein, Domain 3"/>
    <property type="match status" value="2"/>
</dbReference>
<evidence type="ECO:0000259" key="6">
    <source>
        <dbReference type="Pfam" id="PF04069"/>
    </source>
</evidence>
<dbReference type="CDD" id="cd13639">
    <property type="entry name" value="PBP2_OpuAC_like"/>
    <property type="match status" value="1"/>
</dbReference>
<dbReference type="AlphaFoldDB" id="A0A521BGE8"/>
<keyword evidence="5" id="KW-0732">Signal</keyword>
<gene>
    <name evidence="7" type="ORF">SAMN06265219_102277</name>
</gene>
<keyword evidence="4" id="KW-0472">Membrane</keyword>
<dbReference type="GO" id="GO:0015871">
    <property type="term" value="P:choline transport"/>
    <property type="evidence" value="ECO:0007669"/>
    <property type="project" value="TreeGrafter"/>
</dbReference>
<sequence length="289" mass="32244">MLSKLGVFVLAIGLMAGCAQTESEKTADLVYVNWAEGIAYTNLAKVILEDRMGYEVEITSADVGPAYTAVAQGDADAFMETWLPVLHADYYEQYQDQITDLGVVYDGTKSGLVVPTYVEIDSISQMNSVSEEFNGEITGIDAGAGIMSTTQDVIEEYNLDYELVQSSGPAMTSALQRAYEDEEWIVVTGWRPHWKFGRFDLKFLKQDPDKELWGTGQIHIMGRQNLEEEKPELAAFLSNMELTDAELSGLMVAIEESDEDNETVAKQWLQDNEDVIEDWIPEGAEQSEM</sequence>
<evidence type="ECO:0000256" key="5">
    <source>
        <dbReference type="SAM" id="SignalP"/>
    </source>
</evidence>
<proteinExistence type="predicted"/>
<evidence type="ECO:0000256" key="2">
    <source>
        <dbReference type="ARBA" id="ARBA00022448"/>
    </source>
</evidence>
<feature type="domain" description="ABC-type glycine betaine transport system substrate-binding" evidence="6">
    <location>
        <begin position="29"/>
        <end position="270"/>
    </location>
</feature>
<dbReference type="EMBL" id="FXTP01000002">
    <property type="protein sequence ID" value="SMO46163.1"/>
    <property type="molecule type" value="Genomic_DNA"/>
</dbReference>
<dbReference type="GO" id="GO:0043190">
    <property type="term" value="C:ATP-binding cassette (ABC) transporter complex"/>
    <property type="evidence" value="ECO:0007669"/>
    <property type="project" value="InterPro"/>
</dbReference>
<name>A0A521BGE8_9BACT</name>
<dbReference type="PROSITE" id="PS51257">
    <property type="entry name" value="PROKAR_LIPOPROTEIN"/>
    <property type="match status" value="1"/>
</dbReference>
<dbReference type="PANTHER" id="PTHR47737:SF1">
    <property type="entry name" value="GLYCINE BETAINE_PROLINE BETAINE TRANSPORT SYSTEM PERMEASE PROTEIN PROW"/>
    <property type="match status" value="1"/>
</dbReference>
<organism evidence="7 8">
    <name type="scientific">Gracilimonas mengyeensis</name>
    <dbReference type="NCBI Taxonomy" id="1302730"/>
    <lineage>
        <taxon>Bacteria</taxon>
        <taxon>Pseudomonadati</taxon>
        <taxon>Balneolota</taxon>
        <taxon>Balneolia</taxon>
        <taxon>Balneolales</taxon>
        <taxon>Balneolaceae</taxon>
        <taxon>Gracilimonas</taxon>
    </lineage>
</organism>
<dbReference type="Gene3D" id="3.40.190.100">
    <property type="entry name" value="Glycine betaine-binding periplasmic protein, domain 2"/>
    <property type="match status" value="1"/>
</dbReference>